<feature type="compositionally biased region" description="Basic and acidic residues" evidence="1">
    <location>
        <begin position="115"/>
        <end position="124"/>
    </location>
</feature>
<organism evidence="2 3">
    <name type="scientific">Bacillus thuringiensis subsp. finitimus</name>
    <dbReference type="NCBI Taxonomy" id="29337"/>
    <lineage>
        <taxon>Bacteria</taxon>
        <taxon>Bacillati</taxon>
        <taxon>Bacillota</taxon>
        <taxon>Bacilli</taxon>
        <taxon>Bacillales</taxon>
        <taxon>Bacillaceae</taxon>
        <taxon>Bacillus</taxon>
        <taxon>Bacillus cereus group</taxon>
    </lineage>
</organism>
<comment type="caution">
    <text evidence="2">The sequence shown here is derived from an EMBL/GenBank/DDBJ whole genome shotgun (WGS) entry which is preliminary data.</text>
</comment>
<evidence type="ECO:0000313" key="2">
    <source>
        <dbReference type="EMBL" id="OUA12489.1"/>
    </source>
</evidence>
<accession>A0A243GV06</accession>
<evidence type="ECO:0000313" key="3">
    <source>
        <dbReference type="Proteomes" id="UP000195030"/>
    </source>
</evidence>
<sequence length="228" mass="26186">MKFNKTGKKIVAGFTIIGSLVIGAISYHKIAIDDEKRDYNKLVKEYGELADERNEYAKILRNLHDKGIINDDLELLKEEDKKEEAEPVDDTKEQNTNEELLDKKQEDDLSQESEGAEKEKLKEEQYAAREKKAYANLNSLGSSEAQETYKELIKPKLERWASEDMLSVAQEGTNFHEIDDIHLPWTDATEPNGTNTKHIYKNGYDQLEITYNLDGIITKSEWKTGVNK</sequence>
<gene>
    <name evidence="2" type="ORF">BK772_00625</name>
</gene>
<evidence type="ECO:0000256" key="1">
    <source>
        <dbReference type="SAM" id="MobiDB-lite"/>
    </source>
</evidence>
<feature type="region of interest" description="Disordered" evidence="1">
    <location>
        <begin position="78"/>
        <end position="124"/>
    </location>
</feature>
<feature type="compositionally biased region" description="Basic and acidic residues" evidence="1">
    <location>
        <begin position="78"/>
        <end position="107"/>
    </location>
</feature>
<dbReference type="AlphaFoldDB" id="A0A243GV06"/>
<protein>
    <submittedName>
        <fullName evidence="2">Uncharacterized protein</fullName>
    </submittedName>
</protein>
<proteinExistence type="predicted"/>
<dbReference type="EMBL" id="NFEL01000017">
    <property type="protein sequence ID" value="OUA12489.1"/>
    <property type="molecule type" value="Genomic_DNA"/>
</dbReference>
<dbReference type="Proteomes" id="UP000195030">
    <property type="component" value="Unassembled WGS sequence"/>
</dbReference>
<reference evidence="2 3" key="1">
    <citation type="submission" date="2016-10" db="EMBL/GenBank/DDBJ databases">
        <title>Comparative genomics of Bacillus thuringiensis reveals a path to pathogens against multiple invertebrate hosts.</title>
        <authorList>
            <person name="Zheng J."/>
            <person name="Gao Q."/>
            <person name="Liu H."/>
            <person name="Peng D."/>
            <person name="Ruan L."/>
            <person name="Sun M."/>
        </authorList>
    </citation>
    <scope>NUCLEOTIDE SEQUENCE [LARGE SCALE GENOMIC DNA]</scope>
    <source>
        <strain evidence="2">CTC</strain>
    </source>
</reference>
<name>A0A243GV06_BACTF</name>
<dbReference type="RefSeq" id="WP_060632741.1">
    <property type="nucleotide sequence ID" value="NZ_NFEL01000017.1"/>
</dbReference>